<dbReference type="Pfam" id="PF13839">
    <property type="entry name" value="PC-Esterase"/>
    <property type="match status" value="1"/>
</dbReference>
<evidence type="ECO:0000256" key="1">
    <source>
        <dbReference type="ARBA" id="ARBA00004167"/>
    </source>
</evidence>
<evidence type="ECO:0000256" key="4">
    <source>
        <dbReference type="ARBA" id="ARBA00022968"/>
    </source>
</evidence>
<evidence type="ECO:0000259" key="8">
    <source>
        <dbReference type="Pfam" id="PF13839"/>
    </source>
</evidence>
<comment type="similarity">
    <text evidence="2">Belongs to the PC-esterase family. TBL subfamily.</text>
</comment>
<dbReference type="OrthoDB" id="630188at2759"/>
<dbReference type="Pfam" id="PF14416">
    <property type="entry name" value="PMR5N"/>
    <property type="match status" value="1"/>
</dbReference>
<name>A0A9D4ZY58_PEA</name>
<keyword evidence="5" id="KW-1133">Transmembrane helix</keyword>
<dbReference type="InterPro" id="IPR025846">
    <property type="entry name" value="TBL_N"/>
</dbReference>
<feature type="domain" description="Trichome birefringence-like C-terminal" evidence="8">
    <location>
        <begin position="100"/>
        <end position="363"/>
    </location>
</feature>
<feature type="signal peptide" evidence="7">
    <location>
        <begin position="1"/>
        <end position="28"/>
    </location>
</feature>
<comment type="caution">
    <text evidence="10">The sequence shown here is derived from an EMBL/GenBank/DDBJ whole genome shotgun (WGS) entry which is preliminary data.</text>
</comment>
<reference evidence="10 11" key="1">
    <citation type="journal article" date="2022" name="Nat. Genet.">
        <title>Improved pea reference genome and pan-genome highlight genomic features and evolutionary characteristics.</title>
        <authorList>
            <person name="Yang T."/>
            <person name="Liu R."/>
            <person name="Luo Y."/>
            <person name="Hu S."/>
            <person name="Wang D."/>
            <person name="Wang C."/>
            <person name="Pandey M.K."/>
            <person name="Ge S."/>
            <person name="Xu Q."/>
            <person name="Li N."/>
            <person name="Li G."/>
            <person name="Huang Y."/>
            <person name="Saxena R.K."/>
            <person name="Ji Y."/>
            <person name="Li M."/>
            <person name="Yan X."/>
            <person name="He Y."/>
            <person name="Liu Y."/>
            <person name="Wang X."/>
            <person name="Xiang C."/>
            <person name="Varshney R.K."/>
            <person name="Ding H."/>
            <person name="Gao S."/>
            <person name="Zong X."/>
        </authorList>
    </citation>
    <scope>NUCLEOTIDE SEQUENCE [LARGE SCALE GENOMIC DNA]</scope>
    <source>
        <strain evidence="10 11">cv. Zhongwan 6</strain>
    </source>
</reference>
<dbReference type="Gramene" id="Psat07G0308100-T1">
    <property type="protein sequence ID" value="KAI5386798.1"/>
    <property type="gene ID" value="KIW84_073081"/>
</dbReference>
<proteinExistence type="inferred from homology"/>
<dbReference type="Proteomes" id="UP001058974">
    <property type="component" value="Chromosome 7"/>
</dbReference>
<sequence>MGYFNVHNLFFLFLFSLALVASMQQVTAKSSKKVIPFRGRKQLTNCNLFSGSWVIDNSSNPLLYDSSTCPFLEPQFDCKKFGRPDTEYLRYSWKPDSCSLPRFYGEDFLNKWKGKKIMFVGDSLSLNMWESLSCMIHASLPNAVTTFSKRDGIATVIFKDYGVTIQLYRTPYLVDVIKEDVGNVLTLDSIKAGNTWLNNDILIFNSWHWWTHTGVESQGWDYIRDGSNLVKNMDRLDAFYKGLTTWASWVDANVDTTKTKLFFQGISPTHYQGGDWSEPKKTCNGEVEPVLGPTYPTPLPPPTDVVSRVLKNMKKQVYLLDITLLSQLRKDAHPSVYTKDHGNDCSHWCLPGLPDTWNILLNAALIM</sequence>
<evidence type="ECO:0000313" key="10">
    <source>
        <dbReference type="EMBL" id="KAI5386798.1"/>
    </source>
</evidence>
<accession>A0A9D4ZY58</accession>
<keyword evidence="4" id="KW-0735">Signal-anchor</keyword>
<dbReference type="InterPro" id="IPR026057">
    <property type="entry name" value="TBL_C"/>
</dbReference>
<comment type="subcellular location">
    <subcellularLocation>
        <location evidence="1">Membrane</location>
        <topology evidence="1">Single-pass membrane protein</topology>
    </subcellularLocation>
</comment>
<evidence type="ECO:0000256" key="2">
    <source>
        <dbReference type="ARBA" id="ARBA00007727"/>
    </source>
</evidence>
<dbReference type="PANTHER" id="PTHR32285">
    <property type="entry name" value="PROTEIN TRICHOME BIREFRINGENCE-LIKE 9-RELATED"/>
    <property type="match status" value="1"/>
</dbReference>
<gene>
    <name evidence="10" type="ORF">KIW84_073081</name>
</gene>
<evidence type="ECO:0000259" key="9">
    <source>
        <dbReference type="Pfam" id="PF14416"/>
    </source>
</evidence>
<evidence type="ECO:0000256" key="5">
    <source>
        <dbReference type="ARBA" id="ARBA00022989"/>
    </source>
</evidence>
<evidence type="ECO:0000313" key="11">
    <source>
        <dbReference type="Proteomes" id="UP001058974"/>
    </source>
</evidence>
<evidence type="ECO:0000256" key="3">
    <source>
        <dbReference type="ARBA" id="ARBA00022692"/>
    </source>
</evidence>
<dbReference type="PANTHER" id="PTHR32285:SF295">
    <property type="entry name" value="PMR5 DOMAIN, PC-ESTERASE, PROTEIN TRICHOME BIREFRINGENCE-LIKE 37_38-RELATED"/>
    <property type="match status" value="1"/>
</dbReference>
<keyword evidence="6" id="KW-0472">Membrane</keyword>
<keyword evidence="3" id="KW-0812">Transmembrane</keyword>
<protein>
    <submittedName>
        <fullName evidence="10">Protein trichome birefringence-like 37</fullName>
    </submittedName>
</protein>
<evidence type="ECO:0000256" key="7">
    <source>
        <dbReference type="SAM" id="SignalP"/>
    </source>
</evidence>
<feature type="chain" id="PRO_5038767203" evidence="7">
    <location>
        <begin position="29"/>
        <end position="367"/>
    </location>
</feature>
<feature type="domain" description="Trichome birefringence-like N-terminal" evidence="9">
    <location>
        <begin position="45"/>
        <end position="99"/>
    </location>
</feature>
<dbReference type="GO" id="GO:0005794">
    <property type="term" value="C:Golgi apparatus"/>
    <property type="evidence" value="ECO:0007669"/>
    <property type="project" value="TreeGrafter"/>
</dbReference>
<evidence type="ECO:0000256" key="6">
    <source>
        <dbReference type="ARBA" id="ARBA00023136"/>
    </source>
</evidence>
<dbReference type="EMBL" id="JAMSHJ010000007">
    <property type="protein sequence ID" value="KAI5386798.1"/>
    <property type="molecule type" value="Genomic_DNA"/>
</dbReference>
<dbReference type="GO" id="GO:0016020">
    <property type="term" value="C:membrane"/>
    <property type="evidence" value="ECO:0007669"/>
    <property type="project" value="UniProtKB-SubCell"/>
</dbReference>
<keyword evidence="11" id="KW-1185">Reference proteome</keyword>
<dbReference type="AlphaFoldDB" id="A0A9D4ZY58"/>
<keyword evidence="7" id="KW-0732">Signal</keyword>
<dbReference type="InterPro" id="IPR029962">
    <property type="entry name" value="TBL"/>
</dbReference>
<dbReference type="GO" id="GO:0016413">
    <property type="term" value="F:O-acetyltransferase activity"/>
    <property type="evidence" value="ECO:0007669"/>
    <property type="project" value="InterPro"/>
</dbReference>
<organism evidence="10 11">
    <name type="scientific">Pisum sativum</name>
    <name type="common">Garden pea</name>
    <name type="synonym">Lathyrus oleraceus</name>
    <dbReference type="NCBI Taxonomy" id="3888"/>
    <lineage>
        <taxon>Eukaryota</taxon>
        <taxon>Viridiplantae</taxon>
        <taxon>Streptophyta</taxon>
        <taxon>Embryophyta</taxon>
        <taxon>Tracheophyta</taxon>
        <taxon>Spermatophyta</taxon>
        <taxon>Magnoliopsida</taxon>
        <taxon>eudicotyledons</taxon>
        <taxon>Gunneridae</taxon>
        <taxon>Pentapetalae</taxon>
        <taxon>rosids</taxon>
        <taxon>fabids</taxon>
        <taxon>Fabales</taxon>
        <taxon>Fabaceae</taxon>
        <taxon>Papilionoideae</taxon>
        <taxon>50 kb inversion clade</taxon>
        <taxon>NPAAA clade</taxon>
        <taxon>Hologalegina</taxon>
        <taxon>IRL clade</taxon>
        <taxon>Fabeae</taxon>
        <taxon>Lathyrus</taxon>
    </lineage>
</organism>